<dbReference type="PANTHER" id="PTHR22847:SF637">
    <property type="entry name" value="WD REPEAT DOMAIN 5B"/>
    <property type="match status" value="1"/>
</dbReference>
<dbReference type="PROSITE" id="PS50082">
    <property type="entry name" value="WD_REPEATS_2"/>
    <property type="match status" value="2"/>
</dbReference>
<dbReference type="SUPFAM" id="SSF50978">
    <property type="entry name" value="WD40 repeat-like"/>
    <property type="match status" value="1"/>
</dbReference>
<dbReference type="PROSITE" id="PS00678">
    <property type="entry name" value="WD_REPEATS_1"/>
    <property type="match status" value="1"/>
</dbReference>
<evidence type="ECO:0000313" key="5">
    <source>
        <dbReference type="Proteomes" id="UP000276133"/>
    </source>
</evidence>
<feature type="repeat" description="WD" evidence="3">
    <location>
        <begin position="407"/>
        <end position="447"/>
    </location>
</feature>
<dbReference type="EMBL" id="REGN01010592">
    <property type="protein sequence ID" value="RMZ98715.1"/>
    <property type="molecule type" value="Genomic_DNA"/>
</dbReference>
<gene>
    <name evidence="4" type="ORF">BpHYR1_027586</name>
</gene>
<evidence type="ECO:0000313" key="4">
    <source>
        <dbReference type="EMBL" id="RMZ98715.1"/>
    </source>
</evidence>
<keyword evidence="2" id="KW-0677">Repeat</keyword>
<keyword evidence="5" id="KW-1185">Reference proteome</keyword>
<keyword evidence="1 3" id="KW-0853">WD repeat</keyword>
<comment type="caution">
    <text evidence="4">The sequence shown here is derived from an EMBL/GenBank/DDBJ whole genome shotgun (WGS) entry which is preliminary data.</text>
</comment>
<dbReference type="InterPro" id="IPR020472">
    <property type="entry name" value="WD40_PAC1"/>
</dbReference>
<dbReference type="InterPro" id="IPR019775">
    <property type="entry name" value="WD40_repeat_CS"/>
</dbReference>
<sequence length="650" mass="74963">MSLNKLERICDYCDGEEDLVLILPCCEFQLCEKHLIENAEKNEQEKSKPVEERTIKCPFCISNSQHSCDPSSDKDYEFTIQKCKEFRKNQLRIKIRQVEKESDRLLSNIVKFYPISDTLDEMLDKDLEEKVQLKIKQRYDDLKRDLDAIVESQHRTLADQLQQIKEVYRNELRNSFSSLFAIEKELKAYKQEIRRRDFLSEKPIVKIQTMDKRLEKIDNYMREKLAIAEKCMAKKKHVDFRADNDEIRIKFGDLEYKAGKLVCVDAKLFSNKTTLEKLFKIGDLATGKLPDLSKIAHVKESGFAGHFQRINMVEQLENGDIVTASNDCTIKIWNRDGKCKKTLFGHQSAVKCFKLLSYDKLVSASSSARSEPIVGNQSILSFRNIQRKNHSTIIVWNLSTGLSEKIIQGPAASIYSIEVADNGDLITADSDGCLSLWDLESGNCKKRKLAYEDKDESNFPIIKLKDRLVTGAARNQEDEKTAKQADETRIKIWDFELNECEKHPFFKLSSHHKDDVTCLVRVDEASFLSGSADGVVKFWNIDPKAARQEPIEATVKERIRTIKVVEKDDDKGERKTKQFFCLLDKGFSGLFEIDEKNGELKEQVVKIENDALFAECEKAYCMEVTDSKEILVALRNKKEENLIWVFGEKN</sequence>
<dbReference type="STRING" id="10195.A0A3M7PHV3"/>
<feature type="repeat" description="WD" evidence="3">
    <location>
        <begin position="509"/>
        <end position="549"/>
    </location>
</feature>
<dbReference type="GO" id="GO:1990234">
    <property type="term" value="C:transferase complex"/>
    <property type="evidence" value="ECO:0007669"/>
    <property type="project" value="UniProtKB-ARBA"/>
</dbReference>
<evidence type="ECO:0000256" key="2">
    <source>
        <dbReference type="ARBA" id="ARBA00022737"/>
    </source>
</evidence>
<dbReference type="OrthoDB" id="5594999at2759"/>
<accession>A0A3M7PHV3</accession>
<reference evidence="4 5" key="1">
    <citation type="journal article" date="2018" name="Sci. Rep.">
        <title>Genomic signatures of local adaptation to the degree of environmental predictability in rotifers.</title>
        <authorList>
            <person name="Franch-Gras L."/>
            <person name="Hahn C."/>
            <person name="Garcia-Roger E.M."/>
            <person name="Carmona M.J."/>
            <person name="Serra M."/>
            <person name="Gomez A."/>
        </authorList>
    </citation>
    <scope>NUCLEOTIDE SEQUENCE [LARGE SCALE GENOMIC DNA]</scope>
    <source>
        <strain evidence="4">HYR1</strain>
    </source>
</reference>
<dbReference type="Gene3D" id="2.130.10.10">
    <property type="entry name" value="YVTN repeat-like/Quinoprotein amine dehydrogenase"/>
    <property type="match status" value="3"/>
</dbReference>
<dbReference type="AlphaFoldDB" id="A0A3M7PHV3"/>
<dbReference type="SMART" id="SM00320">
    <property type="entry name" value="WD40"/>
    <property type="match status" value="4"/>
</dbReference>
<dbReference type="Proteomes" id="UP000276133">
    <property type="component" value="Unassembled WGS sequence"/>
</dbReference>
<dbReference type="InterPro" id="IPR015943">
    <property type="entry name" value="WD40/YVTN_repeat-like_dom_sf"/>
</dbReference>
<name>A0A3M7PHV3_BRAPC</name>
<dbReference type="PRINTS" id="PR00320">
    <property type="entry name" value="GPROTEINBRPT"/>
</dbReference>
<dbReference type="InterPro" id="IPR001680">
    <property type="entry name" value="WD40_rpt"/>
</dbReference>
<protein>
    <submittedName>
        <fullName evidence="4">F-box WD repeat-containing 7-like</fullName>
    </submittedName>
</protein>
<evidence type="ECO:0000256" key="3">
    <source>
        <dbReference type="PROSITE-ProRule" id="PRU00221"/>
    </source>
</evidence>
<dbReference type="Pfam" id="PF00400">
    <property type="entry name" value="WD40"/>
    <property type="match status" value="3"/>
</dbReference>
<evidence type="ECO:0000256" key="1">
    <source>
        <dbReference type="ARBA" id="ARBA00022574"/>
    </source>
</evidence>
<proteinExistence type="predicted"/>
<dbReference type="InterPro" id="IPR036322">
    <property type="entry name" value="WD40_repeat_dom_sf"/>
</dbReference>
<organism evidence="4 5">
    <name type="scientific">Brachionus plicatilis</name>
    <name type="common">Marine rotifer</name>
    <name type="synonym">Brachionus muelleri</name>
    <dbReference type="NCBI Taxonomy" id="10195"/>
    <lineage>
        <taxon>Eukaryota</taxon>
        <taxon>Metazoa</taxon>
        <taxon>Spiralia</taxon>
        <taxon>Gnathifera</taxon>
        <taxon>Rotifera</taxon>
        <taxon>Eurotatoria</taxon>
        <taxon>Monogononta</taxon>
        <taxon>Pseudotrocha</taxon>
        <taxon>Ploima</taxon>
        <taxon>Brachionidae</taxon>
        <taxon>Brachionus</taxon>
    </lineage>
</organism>
<dbReference type="PANTHER" id="PTHR22847">
    <property type="entry name" value="WD40 REPEAT PROTEIN"/>
    <property type="match status" value="1"/>
</dbReference>